<gene>
    <name evidence="1" type="ORF">HNQ41_001645</name>
</gene>
<accession>A0A840QQ42</accession>
<dbReference type="EMBL" id="JACHHB010000006">
    <property type="protein sequence ID" value="MBB5173458.1"/>
    <property type="molecule type" value="Genomic_DNA"/>
</dbReference>
<dbReference type="SUPFAM" id="SSF52833">
    <property type="entry name" value="Thioredoxin-like"/>
    <property type="match status" value="1"/>
</dbReference>
<dbReference type="PANTHER" id="PTHR33558:SF1">
    <property type="entry name" value="GLUTAREDOXIN-LIKE PROTEIN C5ORF63 HOMOLOG"/>
    <property type="match status" value="1"/>
</dbReference>
<dbReference type="Pfam" id="PF05768">
    <property type="entry name" value="Glrx-like"/>
    <property type="match status" value="1"/>
</dbReference>
<proteinExistence type="predicted"/>
<sequence length="83" mass="9789">MKLTFYTKEQCPLCAKGLIALERVQKHFDFQIDIVDIYEDDELLERYQIRIPVVVAEDGQLIDEGILQEETVLKNLRQLFMES</sequence>
<name>A0A840QQ42_9BACI</name>
<evidence type="ECO:0000313" key="1">
    <source>
        <dbReference type="EMBL" id="MBB5173458.1"/>
    </source>
</evidence>
<organism evidence="1 2">
    <name type="scientific">Texcoconibacillus texcoconensis</name>
    <dbReference type="NCBI Taxonomy" id="1095777"/>
    <lineage>
        <taxon>Bacteria</taxon>
        <taxon>Bacillati</taxon>
        <taxon>Bacillota</taxon>
        <taxon>Bacilli</taxon>
        <taxon>Bacillales</taxon>
        <taxon>Bacillaceae</taxon>
        <taxon>Texcoconibacillus</taxon>
    </lineage>
</organism>
<comment type="caution">
    <text evidence="1">The sequence shown here is derived from an EMBL/GenBank/DDBJ whole genome shotgun (WGS) entry which is preliminary data.</text>
</comment>
<dbReference type="PANTHER" id="PTHR33558">
    <property type="entry name" value="GLUTAREDOXIN-LIKE PROTEIN C5ORF63 HOMOLOG"/>
    <property type="match status" value="1"/>
</dbReference>
<reference evidence="1 2" key="1">
    <citation type="submission" date="2020-08" db="EMBL/GenBank/DDBJ databases">
        <title>Genomic Encyclopedia of Type Strains, Phase IV (KMG-IV): sequencing the most valuable type-strain genomes for metagenomic binning, comparative biology and taxonomic classification.</title>
        <authorList>
            <person name="Goeker M."/>
        </authorList>
    </citation>
    <scope>NUCLEOTIDE SEQUENCE [LARGE SCALE GENOMIC DNA]</scope>
    <source>
        <strain evidence="1 2">DSM 24696</strain>
    </source>
</reference>
<dbReference type="AlphaFoldDB" id="A0A840QQ42"/>
<protein>
    <submittedName>
        <fullName evidence="1">Glutaredoxin</fullName>
    </submittedName>
</protein>
<dbReference type="Proteomes" id="UP000551878">
    <property type="component" value="Unassembled WGS sequence"/>
</dbReference>
<keyword evidence="2" id="KW-1185">Reference proteome</keyword>
<dbReference type="RefSeq" id="WP_184663902.1">
    <property type="nucleotide sequence ID" value="NZ_JACHHB010000006.1"/>
</dbReference>
<dbReference type="InterPro" id="IPR052565">
    <property type="entry name" value="Glutaredoxin-like_YDR286C"/>
</dbReference>
<evidence type="ECO:0000313" key="2">
    <source>
        <dbReference type="Proteomes" id="UP000551878"/>
    </source>
</evidence>
<dbReference type="Gene3D" id="3.40.30.10">
    <property type="entry name" value="Glutaredoxin"/>
    <property type="match status" value="1"/>
</dbReference>
<dbReference type="InterPro" id="IPR008554">
    <property type="entry name" value="Glutaredoxin-like"/>
</dbReference>
<dbReference type="InterPro" id="IPR036249">
    <property type="entry name" value="Thioredoxin-like_sf"/>
</dbReference>